<keyword evidence="16" id="KW-1185">Reference proteome</keyword>
<dbReference type="SUPFAM" id="SSF54160">
    <property type="entry name" value="Chromo domain-like"/>
    <property type="match status" value="1"/>
</dbReference>
<dbReference type="InterPro" id="IPR050973">
    <property type="entry name" value="H3K9_Histone-Lys_N-MTase"/>
</dbReference>
<reference evidence="16" key="1">
    <citation type="submission" date="2013-02" db="EMBL/GenBank/DDBJ databases">
        <authorList>
            <person name="Hughes D."/>
        </authorList>
    </citation>
    <scope>NUCLEOTIDE SEQUENCE</scope>
    <source>
        <strain>Durham</strain>
        <strain evidence="16">NC isolate 2 -- Noor lab</strain>
    </source>
</reference>
<feature type="domain" description="SET" evidence="13">
    <location>
        <begin position="572"/>
        <end position="678"/>
    </location>
</feature>
<protein>
    <recommendedName>
        <fullName evidence="17">Histone-lysine N-methyltransferase</fullName>
    </recommendedName>
</protein>
<dbReference type="AlphaFoldDB" id="T1GLX6"/>
<evidence type="ECO:0000256" key="2">
    <source>
        <dbReference type="ARBA" id="ARBA00004584"/>
    </source>
</evidence>
<evidence type="ECO:0000256" key="4">
    <source>
        <dbReference type="ARBA" id="ARBA00022603"/>
    </source>
</evidence>
<evidence type="ECO:0000313" key="16">
    <source>
        <dbReference type="Proteomes" id="UP000015102"/>
    </source>
</evidence>
<keyword evidence="7" id="KW-0479">Metal-binding</keyword>
<dbReference type="GO" id="GO:0008270">
    <property type="term" value="F:zinc ion binding"/>
    <property type="evidence" value="ECO:0007669"/>
    <property type="project" value="InterPro"/>
</dbReference>
<keyword evidence="3" id="KW-0158">Chromosome</keyword>
<dbReference type="PANTHER" id="PTHR46223">
    <property type="entry name" value="HISTONE-LYSINE N-METHYLTRANSFERASE SUV39H"/>
    <property type="match status" value="1"/>
</dbReference>
<dbReference type="GO" id="GO:0032259">
    <property type="term" value="P:methylation"/>
    <property type="evidence" value="ECO:0007669"/>
    <property type="project" value="UniProtKB-KW"/>
</dbReference>
<keyword evidence="9" id="KW-0539">Nucleus</keyword>
<dbReference type="PANTHER" id="PTHR46223:SF4">
    <property type="entry name" value="HISTONE-LYSINE N-METHYLTRANSFERASE-RELATED"/>
    <property type="match status" value="1"/>
</dbReference>
<dbReference type="GO" id="GO:0046974">
    <property type="term" value="F:histone H3K9 methyltransferase activity"/>
    <property type="evidence" value="ECO:0007669"/>
    <property type="project" value="TreeGrafter"/>
</dbReference>
<dbReference type="HOGENOM" id="CLU_405778_0_0_1"/>
<keyword evidence="8" id="KW-0862">Zinc</keyword>
<dbReference type="Gene3D" id="2.40.50.40">
    <property type="match status" value="1"/>
</dbReference>
<sequence>KVYNLATRFRGNILFFLIFIYTFIILFNALQDKTKNPSTAGQLLQEHNYSVDPYPSQILEGAKIEEEFILPDDLGEMDESVEKTHSANDIIIEEENLFQRNKNVSTFQNFIQNAGSSGQQIDHTNIISRRKSMLDIPLERVPHFSGESSKDLKSPVKIARRNSTHFLSKEYVDSRTILNTLKPTRKNVRISLGLIRQHHELEQIGKDLMKKRHFEKTEREHIRKLERQRILFTLRERAMSPASSVYSSTSTINSSASSGYESLEELLDIDDIKLAMEEIRDMQVPDVLKTKVVKQKDTFKKEYVVQDILEIQEDKSFPLYLIKWKGYNRPSDNTWEPYENINDCEALPRFFNINEIEEQHFELSEDLKVVTVLDDYNPMRYISDLLILAAFKQAKSKNKVTVTKIRQRVKIALLQRPLYLKRKKQMLSIFQWKESINDIETSANINVENNVDFDIPHFTSPEDCNSALNMSSVSDSSDSSKDNIKEGHFTYIKECLLSPEIEVLPNTIMGCNCVDGCNVKSKCCASFFNYPFAYNYKRKLRLGPGFPIYECNDYCKCGPDCNNRIIQNGRKNSLCIFKTSNNCGWGVKTEKTIYKGDYVCEYVGEVITNKEADRRGKIYDAQGRTYLFDLDYTEDGQAAYTIDAAHYGNVAKFINHSCNPNLQVWPMWSNNLDPFCIG</sequence>
<dbReference type="InterPro" id="IPR016197">
    <property type="entry name" value="Chromo-like_dom_sf"/>
</dbReference>
<dbReference type="CDD" id="cd00024">
    <property type="entry name" value="CD_CSD"/>
    <property type="match status" value="1"/>
</dbReference>
<feature type="transmembrane region" description="Helical" evidence="11">
    <location>
        <begin position="12"/>
        <end position="30"/>
    </location>
</feature>
<dbReference type="Pfam" id="PF00856">
    <property type="entry name" value="SET"/>
    <property type="match status" value="1"/>
</dbReference>
<dbReference type="GO" id="GO:0000775">
    <property type="term" value="C:chromosome, centromeric region"/>
    <property type="evidence" value="ECO:0007669"/>
    <property type="project" value="UniProtKB-SubCell"/>
</dbReference>
<dbReference type="InterPro" id="IPR046341">
    <property type="entry name" value="SET_dom_sf"/>
</dbReference>
<evidence type="ECO:0000256" key="5">
    <source>
        <dbReference type="ARBA" id="ARBA00022679"/>
    </source>
</evidence>
<evidence type="ECO:0000256" key="3">
    <source>
        <dbReference type="ARBA" id="ARBA00022454"/>
    </source>
</evidence>
<evidence type="ECO:0000259" key="12">
    <source>
        <dbReference type="PROSITE" id="PS50013"/>
    </source>
</evidence>
<dbReference type="InterPro" id="IPR023779">
    <property type="entry name" value="Chromodomain_CS"/>
</dbReference>
<evidence type="ECO:0000259" key="13">
    <source>
        <dbReference type="PROSITE" id="PS50280"/>
    </source>
</evidence>
<keyword evidence="11" id="KW-0812">Transmembrane</keyword>
<evidence type="ECO:0000256" key="7">
    <source>
        <dbReference type="ARBA" id="ARBA00022723"/>
    </source>
</evidence>
<evidence type="ECO:0000256" key="11">
    <source>
        <dbReference type="SAM" id="Phobius"/>
    </source>
</evidence>
<dbReference type="SUPFAM" id="SSF82199">
    <property type="entry name" value="SET domain"/>
    <property type="match status" value="1"/>
</dbReference>
<evidence type="ECO:0000256" key="6">
    <source>
        <dbReference type="ARBA" id="ARBA00022691"/>
    </source>
</evidence>
<dbReference type="GO" id="GO:0005634">
    <property type="term" value="C:nucleus"/>
    <property type="evidence" value="ECO:0007669"/>
    <property type="project" value="UniProtKB-SubCell"/>
</dbReference>
<name>T1GLX6_MEGSC</name>
<keyword evidence="10" id="KW-0137">Centromere</keyword>
<reference evidence="15" key="2">
    <citation type="submission" date="2015-06" db="UniProtKB">
        <authorList>
            <consortium name="EnsemblMetazoa"/>
        </authorList>
    </citation>
    <scope>IDENTIFICATION</scope>
</reference>
<keyword evidence="11" id="KW-0472">Membrane</keyword>
<keyword evidence="6" id="KW-0949">S-adenosyl-L-methionine</keyword>
<dbReference type="InterPro" id="IPR023780">
    <property type="entry name" value="Chromo_domain"/>
</dbReference>
<dbReference type="EnsemblMetazoa" id="MESCA004542-RA">
    <property type="protein sequence ID" value="MESCA004542-PA"/>
    <property type="gene ID" value="MESCA004542"/>
</dbReference>
<evidence type="ECO:0000259" key="14">
    <source>
        <dbReference type="PROSITE" id="PS50867"/>
    </source>
</evidence>
<keyword evidence="4" id="KW-0489">Methyltransferase</keyword>
<feature type="domain" description="Pre-SET" evidence="14">
    <location>
        <begin position="509"/>
        <end position="569"/>
    </location>
</feature>
<feature type="domain" description="Chromo" evidence="12">
    <location>
        <begin position="303"/>
        <end position="362"/>
    </location>
</feature>
<dbReference type="EMBL" id="CAQQ02183720">
    <property type="status" value="NOT_ANNOTATED_CDS"/>
    <property type="molecule type" value="Genomic_DNA"/>
</dbReference>
<evidence type="ECO:0000256" key="10">
    <source>
        <dbReference type="ARBA" id="ARBA00023328"/>
    </source>
</evidence>
<dbReference type="InterPro" id="IPR001214">
    <property type="entry name" value="SET_dom"/>
</dbReference>
<organism evidence="15 16">
    <name type="scientific">Megaselia scalaris</name>
    <name type="common">Humpbacked fly</name>
    <name type="synonym">Phora scalaris</name>
    <dbReference type="NCBI Taxonomy" id="36166"/>
    <lineage>
        <taxon>Eukaryota</taxon>
        <taxon>Metazoa</taxon>
        <taxon>Ecdysozoa</taxon>
        <taxon>Arthropoda</taxon>
        <taxon>Hexapoda</taxon>
        <taxon>Insecta</taxon>
        <taxon>Pterygota</taxon>
        <taxon>Neoptera</taxon>
        <taxon>Endopterygota</taxon>
        <taxon>Diptera</taxon>
        <taxon>Brachycera</taxon>
        <taxon>Muscomorpha</taxon>
        <taxon>Platypezoidea</taxon>
        <taxon>Phoridae</taxon>
        <taxon>Megaseliini</taxon>
        <taxon>Megaselia</taxon>
    </lineage>
</organism>
<evidence type="ECO:0000256" key="9">
    <source>
        <dbReference type="ARBA" id="ARBA00023242"/>
    </source>
</evidence>
<dbReference type="Pfam" id="PF00385">
    <property type="entry name" value="Chromo"/>
    <property type="match status" value="1"/>
</dbReference>
<dbReference type="PROSITE" id="PS50013">
    <property type="entry name" value="CHROMO_2"/>
    <property type="match status" value="1"/>
</dbReference>
<dbReference type="SMART" id="SM00317">
    <property type="entry name" value="SET"/>
    <property type="match status" value="1"/>
</dbReference>
<comment type="subcellular location">
    <subcellularLocation>
        <location evidence="2">Chromosome</location>
        <location evidence="2">Centromere</location>
    </subcellularLocation>
    <subcellularLocation>
        <location evidence="1">Nucleus</location>
    </subcellularLocation>
</comment>
<keyword evidence="11" id="KW-1133">Transmembrane helix</keyword>
<evidence type="ECO:0000256" key="8">
    <source>
        <dbReference type="ARBA" id="ARBA00022833"/>
    </source>
</evidence>
<dbReference type="Proteomes" id="UP000015102">
    <property type="component" value="Unassembled WGS sequence"/>
</dbReference>
<dbReference type="STRING" id="36166.T1GLX6"/>
<dbReference type="InterPro" id="IPR007728">
    <property type="entry name" value="Pre-SET_dom"/>
</dbReference>
<proteinExistence type="predicted"/>
<accession>T1GLX6</accession>
<dbReference type="SMART" id="SM00468">
    <property type="entry name" value="PreSET"/>
    <property type="match status" value="1"/>
</dbReference>
<dbReference type="PROSITE" id="PS50280">
    <property type="entry name" value="SET"/>
    <property type="match status" value="1"/>
</dbReference>
<evidence type="ECO:0008006" key="17">
    <source>
        <dbReference type="Google" id="ProtNLM"/>
    </source>
</evidence>
<dbReference type="PROSITE" id="PS00598">
    <property type="entry name" value="CHROMO_1"/>
    <property type="match status" value="1"/>
</dbReference>
<dbReference type="SMART" id="SM00298">
    <property type="entry name" value="CHROMO"/>
    <property type="match status" value="1"/>
</dbReference>
<dbReference type="PROSITE" id="PS50867">
    <property type="entry name" value="PRE_SET"/>
    <property type="match status" value="1"/>
</dbReference>
<evidence type="ECO:0000256" key="1">
    <source>
        <dbReference type="ARBA" id="ARBA00004123"/>
    </source>
</evidence>
<evidence type="ECO:0000313" key="15">
    <source>
        <dbReference type="EnsemblMetazoa" id="MESCA004542-PA"/>
    </source>
</evidence>
<dbReference type="Gene3D" id="2.170.270.10">
    <property type="entry name" value="SET domain"/>
    <property type="match status" value="1"/>
</dbReference>
<keyword evidence="5" id="KW-0808">Transferase</keyword>
<dbReference type="InterPro" id="IPR000953">
    <property type="entry name" value="Chromo/chromo_shadow_dom"/>
</dbReference>
<dbReference type="Pfam" id="PF05033">
    <property type="entry name" value="Pre-SET"/>
    <property type="match status" value="1"/>
</dbReference>